<evidence type="ECO:0000313" key="6">
    <source>
        <dbReference type="Proteomes" id="UP000009881"/>
    </source>
</evidence>
<dbReference type="InterPro" id="IPR020449">
    <property type="entry name" value="Tscrpt_reg_AraC-type_HTH"/>
</dbReference>
<gene>
    <name evidence="5" type="ORF">C882_0171</name>
</gene>
<dbReference type="EMBL" id="ANHY01000010">
    <property type="protein sequence ID" value="EKV30090.1"/>
    <property type="molecule type" value="Genomic_DNA"/>
</dbReference>
<dbReference type="InterPro" id="IPR018062">
    <property type="entry name" value="HTH_AraC-typ_CS"/>
</dbReference>
<dbReference type="InterPro" id="IPR050204">
    <property type="entry name" value="AraC_XylS_family_regulators"/>
</dbReference>
<dbReference type="AlphaFoldDB" id="K9GVW7"/>
<evidence type="ECO:0000256" key="3">
    <source>
        <dbReference type="ARBA" id="ARBA00023163"/>
    </source>
</evidence>
<accession>K9GVW7</accession>
<dbReference type="SMART" id="SM00342">
    <property type="entry name" value="HTH_ARAC"/>
    <property type="match status" value="1"/>
</dbReference>
<organism evidence="5 6">
    <name type="scientific">Caenispirillum salinarum AK4</name>
    <dbReference type="NCBI Taxonomy" id="1238182"/>
    <lineage>
        <taxon>Bacteria</taxon>
        <taxon>Pseudomonadati</taxon>
        <taxon>Pseudomonadota</taxon>
        <taxon>Alphaproteobacteria</taxon>
        <taxon>Rhodospirillales</taxon>
        <taxon>Novispirillaceae</taxon>
        <taxon>Caenispirillum</taxon>
    </lineage>
</organism>
<proteinExistence type="predicted"/>
<protein>
    <submittedName>
        <fullName evidence="5">Transcriptional regulator, AraC family</fullName>
    </submittedName>
</protein>
<dbReference type="PANTHER" id="PTHR46796">
    <property type="entry name" value="HTH-TYPE TRANSCRIPTIONAL ACTIVATOR RHAS-RELATED"/>
    <property type="match status" value="1"/>
</dbReference>
<keyword evidence="2" id="KW-0238">DNA-binding</keyword>
<dbReference type="GO" id="GO:0043565">
    <property type="term" value="F:sequence-specific DNA binding"/>
    <property type="evidence" value="ECO:0007669"/>
    <property type="project" value="InterPro"/>
</dbReference>
<evidence type="ECO:0000256" key="1">
    <source>
        <dbReference type="ARBA" id="ARBA00023015"/>
    </source>
</evidence>
<name>K9GVW7_9PROT</name>
<dbReference type="InterPro" id="IPR018060">
    <property type="entry name" value="HTH_AraC"/>
</dbReference>
<evidence type="ECO:0000256" key="2">
    <source>
        <dbReference type="ARBA" id="ARBA00023125"/>
    </source>
</evidence>
<keyword evidence="1" id="KW-0805">Transcription regulation</keyword>
<sequence>MSWQDIAALARQPDVHLVAPDLRPSDPALRGLFTRRGLRSGLGLHMSDAVDLHDLTTRAVGRPGITVTLFLTGRAAISLGDRAHEVGARPDVAGQPMPTAVIYSMTEPDVFERRGIRGEHLRKVGITIPPGWLGEAGLDAGAAGLAQRLERTHGALLAVPVSPDLARLAGVMLADLPGGAPCCGLMQEARAFELLARVFGLAATGGEAPTPKAPPRAEARLRAAQQYMAAHLEDEMTLAEVAAAACVSVSTLQRLFRERLGLPVWDYLRRLRLDQARRFLERGEGSVTEAAFRAGYTSPANFATAFKRAYGMPPSRCRR</sequence>
<dbReference type="InterPro" id="IPR009057">
    <property type="entry name" value="Homeodomain-like_sf"/>
</dbReference>
<keyword evidence="6" id="KW-1185">Reference proteome</keyword>
<feature type="domain" description="HTH araC/xylS-type" evidence="4">
    <location>
        <begin position="222"/>
        <end position="319"/>
    </location>
</feature>
<evidence type="ECO:0000313" key="5">
    <source>
        <dbReference type="EMBL" id="EKV30090.1"/>
    </source>
</evidence>
<dbReference type="PROSITE" id="PS00041">
    <property type="entry name" value="HTH_ARAC_FAMILY_1"/>
    <property type="match status" value="1"/>
</dbReference>
<dbReference type="PROSITE" id="PS01124">
    <property type="entry name" value="HTH_ARAC_FAMILY_2"/>
    <property type="match status" value="1"/>
</dbReference>
<dbReference type="Gene3D" id="1.10.10.60">
    <property type="entry name" value="Homeodomain-like"/>
    <property type="match status" value="1"/>
</dbReference>
<comment type="caution">
    <text evidence="5">The sequence shown here is derived from an EMBL/GenBank/DDBJ whole genome shotgun (WGS) entry which is preliminary data.</text>
</comment>
<dbReference type="Proteomes" id="UP000009881">
    <property type="component" value="Unassembled WGS sequence"/>
</dbReference>
<dbReference type="SUPFAM" id="SSF46689">
    <property type="entry name" value="Homeodomain-like"/>
    <property type="match status" value="2"/>
</dbReference>
<dbReference type="GO" id="GO:0003700">
    <property type="term" value="F:DNA-binding transcription factor activity"/>
    <property type="evidence" value="ECO:0007669"/>
    <property type="project" value="InterPro"/>
</dbReference>
<dbReference type="STRING" id="1238182.C882_0171"/>
<dbReference type="eggNOG" id="COG2207">
    <property type="taxonomic scope" value="Bacteria"/>
</dbReference>
<reference evidence="5 6" key="1">
    <citation type="journal article" date="2013" name="Genome Announc.">
        <title>Draft Genome Sequence of an Alphaproteobacterium, Caenispirillum salinarum AK4(T), Isolated from a Solar Saltern.</title>
        <authorList>
            <person name="Khatri I."/>
            <person name="Singh A."/>
            <person name="Korpole S."/>
            <person name="Pinnaka A.K."/>
            <person name="Subramanian S."/>
        </authorList>
    </citation>
    <scope>NUCLEOTIDE SEQUENCE [LARGE SCALE GENOMIC DNA]</scope>
    <source>
        <strain evidence="5 6">AK4</strain>
    </source>
</reference>
<dbReference type="Pfam" id="PF12833">
    <property type="entry name" value="HTH_18"/>
    <property type="match status" value="1"/>
</dbReference>
<keyword evidence="3" id="KW-0804">Transcription</keyword>
<dbReference type="PRINTS" id="PR00032">
    <property type="entry name" value="HTHARAC"/>
</dbReference>
<evidence type="ECO:0000259" key="4">
    <source>
        <dbReference type="PROSITE" id="PS01124"/>
    </source>
</evidence>